<dbReference type="InterPro" id="IPR023827">
    <property type="entry name" value="Peptidase_S8_Asp-AS"/>
</dbReference>
<evidence type="ECO:0000256" key="9">
    <source>
        <dbReference type="SAM" id="Phobius"/>
    </source>
</evidence>
<evidence type="ECO:0000256" key="1">
    <source>
        <dbReference type="ARBA" id="ARBA00022525"/>
    </source>
</evidence>
<dbReference type="InterPro" id="IPR015500">
    <property type="entry name" value="Peptidase_S8_subtilisin-rel"/>
</dbReference>
<evidence type="ECO:0000256" key="6">
    <source>
        <dbReference type="PIRSR" id="PIRSR615500-1"/>
    </source>
</evidence>
<evidence type="ECO:0000256" key="8">
    <source>
        <dbReference type="RuleBase" id="RU003355"/>
    </source>
</evidence>
<proteinExistence type="inferred from homology"/>
<feature type="active site" description="Charge relay system" evidence="6 7">
    <location>
        <position position="193"/>
    </location>
</feature>
<evidence type="ECO:0000259" key="11">
    <source>
        <dbReference type="Pfam" id="PF00082"/>
    </source>
</evidence>
<evidence type="ECO:0000256" key="2">
    <source>
        <dbReference type="ARBA" id="ARBA00022670"/>
    </source>
</evidence>
<keyword evidence="3 10" id="KW-0732">Signal</keyword>
<feature type="domain" description="PA" evidence="12">
    <location>
        <begin position="429"/>
        <end position="512"/>
    </location>
</feature>
<feature type="active site" description="Charge relay system" evidence="6 7">
    <location>
        <position position="262"/>
    </location>
</feature>
<evidence type="ECO:0000256" key="7">
    <source>
        <dbReference type="PROSITE-ProRule" id="PRU01240"/>
    </source>
</evidence>
<keyword evidence="9" id="KW-0472">Membrane</keyword>
<protein>
    <submittedName>
        <fullName evidence="13">Peptidase S8 family protein</fullName>
    </submittedName>
</protein>
<dbReference type="Gene3D" id="3.50.30.30">
    <property type="match status" value="1"/>
</dbReference>
<name>A0A1Y1SCG0_9GAMM</name>
<evidence type="ECO:0000313" key="13">
    <source>
        <dbReference type="EMBL" id="ORE86337.1"/>
    </source>
</evidence>
<comment type="caution">
    <text evidence="13">The sequence shown here is derived from an EMBL/GenBank/DDBJ whole genome shotgun (WGS) entry which is preliminary data.</text>
</comment>
<dbReference type="SUPFAM" id="SSF52743">
    <property type="entry name" value="Subtilisin-like"/>
    <property type="match status" value="1"/>
</dbReference>
<dbReference type="SUPFAM" id="SSF52025">
    <property type="entry name" value="PA domain"/>
    <property type="match status" value="1"/>
</dbReference>
<keyword evidence="9" id="KW-1133">Transmembrane helix</keyword>
<dbReference type="Pfam" id="PF00082">
    <property type="entry name" value="Peptidase_S8"/>
    <property type="match status" value="1"/>
</dbReference>
<dbReference type="PANTHER" id="PTHR10795">
    <property type="entry name" value="PROPROTEIN CONVERTASE SUBTILISIN/KEXIN"/>
    <property type="match status" value="1"/>
</dbReference>
<dbReference type="CDD" id="cd02120">
    <property type="entry name" value="PA_subtilisin_like"/>
    <property type="match status" value="1"/>
</dbReference>
<dbReference type="Proteomes" id="UP000192342">
    <property type="component" value="Unassembled WGS sequence"/>
</dbReference>
<keyword evidence="4 7" id="KW-0378">Hydrolase</keyword>
<dbReference type="InterPro" id="IPR023828">
    <property type="entry name" value="Peptidase_S8_Ser-AS"/>
</dbReference>
<keyword evidence="2 7" id="KW-0645">Protease</keyword>
<dbReference type="PRINTS" id="PR00723">
    <property type="entry name" value="SUBTILISIN"/>
</dbReference>
<feature type="domain" description="Peptidase S8/S53" evidence="11">
    <location>
        <begin position="184"/>
        <end position="638"/>
    </location>
</feature>
<dbReference type="InterPro" id="IPR045051">
    <property type="entry name" value="SBT"/>
</dbReference>
<dbReference type="Pfam" id="PF02225">
    <property type="entry name" value="PA"/>
    <property type="match status" value="1"/>
</dbReference>
<feature type="chain" id="PRO_5012214721" evidence="10">
    <location>
        <begin position="27"/>
        <end position="839"/>
    </location>
</feature>
<reference evidence="13 14" key="1">
    <citation type="submission" date="2013-04" db="EMBL/GenBank/DDBJ databases">
        <title>Oceanococcus atlanticus 22II-S10r2 Genome Sequencing.</title>
        <authorList>
            <person name="Lai Q."/>
            <person name="Li G."/>
            <person name="Shao Z."/>
        </authorList>
    </citation>
    <scope>NUCLEOTIDE SEQUENCE [LARGE SCALE GENOMIC DNA]</scope>
    <source>
        <strain evidence="13 14">22II-S10r2</strain>
    </source>
</reference>
<evidence type="ECO:0000256" key="5">
    <source>
        <dbReference type="ARBA" id="ARBA00022825"/>
    </source>
</evidence>
<evidence type="ECO:0000256" key="3">
    <source>
        <dbReference type="ARBA" id="ARBA00022729"/>
    </source>
</evidence>
<dbReference type="RefSeq" id="WP_083562612.1">
    <property type="nucleotide sequence ID" value="NZ_AQQV01000003.1"/>
</dbReference>
<dbReference type="InterPro" id="IPR046450">
    <property type="entry name" value="PA_dom_sf"/>
</dbReference>
<dbReference type="OrthoDB" id="9790784at2"/>
<dbReference type="AlphaFoldDB" id="A0A1Y1SCG0"/>
<dbReference type="EMBL" id="AQQV01000003">
    <property type="protein sequence ID" value="ORE86337.1"/>
    <property type="molecule type" value="Genomic_DNA"/>
</dbReference>
<comment type="similarity">
    <text evidence="7 8">Belongs to the peptidase S8 family.</text>
</comment>
<keyword evidence="1" id="KW-0964">Secreted</keyword>
<evidence type="ECO:0000256" key="10">
    <source>
        <dbReference type="SAM" id="SignalP"/>
    </source>
</evidence>
<keyword evidence="9" id="KW-0812">Transmembrane</keyword>
<dbReference type="InterPro" id="IPR000209">
    <property type="entry name" value="Peptidase_S8/S53_dom"/>
</dbReference>
<evidence type="ECO:0000256" key="4">
    <source>
        <dbReference type="ARBA" id="ARBA00022801"/>
    </source>
</evidence>
<keyword evidence="14" id="KW-1185">Reference proteome</keyword>
<dbReference type="PROSITE" id="PS00138">
    <property type="entry name" value="SUBTILASE_SER"/>
    <property type="match status" value="1"/>
</dbReference>
<keyword evidence="5 7" id="KW-0720">Serine protease</keyword>
<dbReference type="GO" id="GO:0006508">
    <property type="term" value="P:proteolysis"/>
    <property type="evidence" value="ECO:0007669"/>
    <property type="project" value="UniProtKB-KW"/>
</dbReference>
<evidence type="ECO:0000313" key="14">
    <source>
        <dbReference type="Proteomes" id="UP000192342"/>
    </source>
</evidence>
<dbReference type="InterPro" id="IPR036852">
    <property type="entry name" value="Peptidase_S8/S53_dom_sf"/>
</dbReference>
<dbReference type="STRING" id="1317117.ATO7_13608"/>
<dbReference type="PROSITE" id="PS00136">
    <property type="entry name" value="SUBTILASE_ASP"/>
    <property type="match status" value="1"/>
</dbReference>
<sequence>MVVEYLGAWRRLCCALLLGCASLAHAETLSWKSGPGEVAYADRAVGDDYIVLHQAPALASYRGGLAGLAPTAAAVLGALRLDAQSNAALAYLDFLELEQTALIKLAEAALGRTLNVTHRMQHALNALVIKMSPEEALKVAGLPGVARVEAPIAFKLHSDNGPAWIHADALHDGTGTYDGVGSMGEGVVIGVIDTGVNYNHPSFAAVGPVDGYVHTNPRVDPLLGLPRYYGLCAPAIGLPFCNDKLIGVWDFTGTTPIDDNGHGSHTASTAGGNIVDATLQAPTATLERRIGGVAPHANLITYKGCLTTPLLGTCLSPATALATNQAVIDGVDVLNFSIGGTSSDPWSDINGRAFLAATEAGVFVATSAGNDGPAPETLGSPADAPWLLSVAASTHDRALNNALIDLHGGATTPPGDIAGRSLTSALPQAEIVYAGDVGDPLCQTPFEAGTFDGKIVVCDRGVNGRVEKGDNVVAGGAIGFVLANDEANGASLNGDGYAVPGVHITYKDGVALKAWLADGGPAHYAAIAGTTPTASRVDGDVMAGFSSRGPNPAVPGLVKPDITAPGVDIIAAVQTGLIDLGLAEGEPEFGVLSGTSMSSPHAAGAAALIRALHPDWTPDQVKSALMTTAYVVRGKNGSDGLVKDDRETPADALDLGAGRIDLAQAARAGLLLDESADNYRAADPAAGGDPTTLNLPSLGHAACQGSCSWTRTLHATVDASWRVSVVSADGLPVAVTPDTFTLAAGEDIVLSLSADTGGYPAGTWVFADVVLSPDDAAVPQAHLPVAVLPGVADPTLDGEGSEAPDEVPSRATGLTRGGALGSWLLLLVAVFAGLRRRRN</sequence>
<accession>A0A1Y1SCG0</accession>
<evidence type="ECO:0000259" key="12">
    <source>
        <dbReference type="Pfam" id="PF02225"/>
    </source>
</evidence>
<feature type="transmembrane region" description="Helical" evidence="9">
    <location>
        <begin position="814"/>
        <end position="834"/>
    </location>
</feature>
<feature type="active site" description="Charge relay system" evidence="6 7">
    <location>
        <position position="596"/>
    </location>
</feature>
<dbReference type="GO" id="GO:0004252">
    <property type="term" value="F:serine-type endopeptidase activity"/>
    <property type="evidence" value="ECO:0007669"/>
    <property type="project" value="UniProtKB-UniRule"/>
</dbReference>
<organism evidence="13 14">
    <name type="scientific">Oceanococcus atlanticus</name>
    <dbReference type="NCBI Taxonomy" id="1317117"/>
    <lineage>
        <taxon>Bacteria</taxon>
        <taxon>Pseudomonadati</taxon>
        <taxon>Pseudomonadota</taxon>
        <taxon>Gammaproteobacteria</taxon>
        <taxon>Chromatiales</taxon>
        <taxon>Oceanococcaceae</taxon>
        <taxon>Oceanococcus</taxon>
    </lineage>
</organism>
<gene>
    <name evidence="13" type="ORF">ATO7_13608</name>
</gene>
<dbReference type="InterPro" id="IPR003137">
    <property type="entry name" value="PA_domain"/>
</dbReference>
<dbReference type="PROSITE" id="PS51892">
    <property type="entry name" value="SUBTILASE"/>
    <property type="match status" value="1"/>
</dbReference>
<dbReference type="Gene3D" id="3.40.50.200">
    <property type="entry name" value="Peptidase S8/S53 domain"/>
    <property type="match status" value="1"/>
</dbReference>
<feature type="signal peptide" evidence="10">
    <location>
        <begin position="1"/>
        <end position="26"/>
    </location>
</feature>